<reference evidence="7 8" key="1">
    <citation type="submission" date="2018-03" db="EMBL/GenBank/DDBJ databases">
        <title>Mesoflavibacter sp. HG37 and Mesoflavibacter sp. HG96 sp.nov., two marine bacteria isolated from seawater of Western Pacific Ocean.</title>
        <authorList>
            <person name="Cheng H."/>
            <person name="Wu Y.-H."/>
            <person name="Guo L.-L."/>
            <person name="Xu X.-W."/>
        </authorList>
    </citation>
    <scope>NUCLEOTIDE SEQUENCE [LARGE SCALE GENOMIC DNA]</scope>
    <source>
        <strain evidence="7 8">KCTC 32269</strain>
    </source>
</reference>
<evidence type="ECO:0000256" key="1">
    <source>
        <dbReference type="ARBA" id="ARBA00022737"/>
    </source>
</evidence>
<dbReference type="SUPFAM" id="SSF48452">
    <property type="entry name" value="TPR-like"/>
    <property type="match status" value="1"/>
</dbReference>
<dbReference type="PROSITE" id="PS50005">
    <property type="entry name" value="TPR"/>
    <property type="match status" value="2"/>
</dbReference>
<dbReference type="Gene3D" id="1.25.40.10">
    <property type="entry name" value="Tetratricopeptide repeat domain"/>
    <property type="match status" value="1"/>
</dbReference>
<dbReference type="PROSITE" id="PS50293">
    <property type="entry name" value="TPR_REGION"/>
    <property type="match status" value="1"/>
</dbReference>
<comment type="caution">
    <text evidence="7">The sequence shown here is derived from an EMBL/GenBank/DDBJ whole genome shotgun (WGS) entry which is preliminary data.</text>
</comment>
<dbReference type="OrthoDB" id="9776208at2"/>
<accession>A0A2T1NDJ2</accession>
<dbReference type="PANTHER" id="PTHR44943">
    <property type="entry name" value="CELLULOSE SYNTHASE OPERON PROTEIN C"/>
    <property type="match status" value="1"/>
</dbReference>
<feature type="repeat" description="TPR" evidence="3">
    <location>
        <begin position="20"/>
        <end position="53"/>
    </location>
</feature>
<feature type="transmembrane region" description="Helical" evidence="4">
    <location>
        <begin position="158"/>
        <end position="179"/>
    </location>
</feature>
<evidence type="ECO:0000256" key="4">
    <source>
        <dbReference type="SAM" id="Phobius"/>
    </source>
</evidence>
<dbReference type="Gene3D" id="2.30.30.40">
    <property type="entry name" value="SH3 Domains"/>
    <property type="match status" value="1"/>
</dbReference>
<keyword evidence="8" id="KW-1185">Reference proteome</keyword>
<name>A0A2T1NDJ2_9FLAO</name>
<keyword evidence="1" id="KW-0677">Repeat</keyword>
<dbReference type="InterPro" id="IPR011990">
    <property type="entry name" value="TPR-like_helical_dom_sf"/>
</dbReference>
<dbReference type="RefSeq" id="WP_106462649.1">
    <property type="nucleotide sequence ID" value="NZ_PXOQ01000007.1"/>
</dbReference>
<dbReference type="SMART" id="SM00028">
    <property type="entry name" value="TPR"/>
    <property type="match status" value="2"/>
</dbReference>
<keyword evidence="5" id="KW-0732">Signal</keyword>
<feature type="chain" id="PRO_5015643853" evidence="5">
    <location>
        <begin position="19"/>
        <end position="249"/>
    </location>
</feature>
<dbReference type="InterPro" id="IPR003646">
    <property type="entry name" value="SH3-like_bac-type"/>
</dbReference>
<keyword evidence="4" id="KW-1133">Transmembrane helix</keyword>
<dbReference type="InterPro" id="IPR051685">
    <property type="entry name" value="Ycf3/AcsC/BcsC/TPR_MFPF"/>
</dbReference>
<evidence type="ECO:0000256" key="5">
    <source>
        <dbReference type="SAM" id="SignalP"/>
    </source>
</evidence>
<keyword evidence="2 3" id="KW-0802">TPR repeat</keyword>
<dbReference type="SMART" id="SM00287">
    <property type="entry name" value="SH3b"/>
    <property type="match status" value="1"/>
</dbReference>
<dbReference type="AlphaFoldDB" id="A0A2T1NDJ2"/>
<sequence length="249" mass="28782">MKYLILYILVFFTTISFSQEDALFDKANTFYKTENYSEAVKTYEQLLSLKKESPELYFNLGNAHYKLNNTAQSIYNYEKALELSPNNKDILQNLAFANNMKVDAFETLPEMGYTKYMNAFSRTFSTTVWSVLAIICSVLFTSALIIYFFTERTQVKRIFFIAGFVLLLFGLFTLGVANYRYNNIDMKTFAIVFSKESKVKTEANFKSEDAFILHEGTKVTVLDTIENWKKIKLSNGKSGWILKNDIKSL</sequence>
<evidence type="ECO:0000259" key="6">
    <source>
        <dbReference type="SMART" id="SM00287"/>
    </source>
</evidence>
<dbReference type="InterPro" id="IPR019734">
    <property type="entry name" value="TPR_rpt"/>
</dbReference>
<feature type="repeat" description="TPR" evidence="3">
    <location>
        <begin position="54"/>
        <end position="87"/>
    </location>
</feature>
<dbReference type="PANTHER" id="PTHR44943:SF8">
    <property type="entry name" value="TPR REPEAT-CONTAINING PROTEIN MJ0263"/>
    <property type="match status" value="1"/>
</dbReference>
<feature type="domain" description="SH3b" evidence="6">
    <location>
        <begin position="187"/>
        <end position="249"/>
    </location>
</feature>
<evidence type="ECO:0000256" key="2">
    <source>
        <dbReference type="ARBA" id="ARBA00022803"/>
    </source>
</evidence>
<gene>
    <name evidence="7" type="ORF">C7H52_04290</name>
</gene>
<evidence type="ECO:0000313" key="8">
    <source>
        <dbReference type="Proteomes" id="UP000238426"/>
    </source>
</evidence>
<proteinExistence type="predicted"/>
<keyword evidence="4" id="KW-0472">Membrane</keyword>
<organism evidence="7 8">
    <name type="scientific">Aurantibacter aestuarii</name>
    <dbReference type="NCBI Taxonomy" id="1266046"/>
    <lineage>
        <taxon>Bacteria</taxon>
        <taxon>Pseudomonadati</taxon>
        <taxon>Bacteroidota</taxon>
        <taxon>Flavobacteriia</taxon>
        <taxon>Flavobacteriales</taxon>
        <taxon>Flavobacteriaceae</taxon>
        <taxon>Aurantibacter</taxon>
    </lineage>
</organism>
<keyword evidence="4" id="KW-0812">Transmembrane</keyword>
<dbReference type="Pfam" id="PF13414">
    <property type="entry name" value="TPR_11"/>
    <property type="match status" value="1"/>
</dbReference>
<dbReference type="Proteomes" id="UP000238426">
    <property type="component" value="Unassembled WGS sequence"/>
</dbReference>
<evidence type="ECO:0000256" key="3">
    <source>
        <dbReference type="PROSITE-ProRule" id="PRU00339"/>
    </source>
</evidence>
<feature type="signal peptide" evidence="5">
    <location>
        <begin position="1"/>
        <end position="18"/>
    </location>
</feature>
<protein>
    <submittedName>
        <fullName evidence="7">Ion channel protein</fullName>
    </submittedName>
</protein>
<dbReference type="EMBL" id="PXOQ01000007">
    <property type="protein sequence ID" value="PSG90508.1"/>
    <property type="molecule type" value="Genomic_DNA"/>
</dbReference>
<evidence type="ECO:0000313" key="7">
    <source>
        <dbReference type="EMBL" id="PSG90508.1"/>
    </source>
</evidence>
<feature type="transmembrane region" description="Helical" evidence="4">
    <location>
        <begin position="127"/>
        <end position="149"/>
    </location>
</feature>